<dbReference type="SUPFAM" id="SSF53300">
    <property type="entry name" value="vWA-like"/>
    <property type="match status" value="1"/>
</dbReference>
<dbReference type="GO" id="GO:0004674">
    <property type="term" value="F:protein serine/threonine kinase activity"/>
    <property type="evidence" value="ECO:0007669"/>
    <property type="project" value="TreeGrafter"/>
</dbReference>
<organism evidence="1 2">
    <name type="scientific">Gymnopilus junonius</name>
    <name type="common">Spectacular rustgill mushroom</name>
    <name type="synonym">Gymnopilus spectabilis subsp. junonius</name>
    <dbReference type="NCBI Taxonomy" id="109634"/>
    <lineage>
        <taxon>Eukaryota</taxon>
        <taxon>Fungi</taxon>
        <taxon>Dikarya</taxon>
        <taxon>Basidiomycota</taxon>
        <taxon>Agaricomycotina</taxon>
        <taxon>Agaricomycetes</taxon>
        <taxon>Agaricomycetidae</taxon>
        <taxon>Agaricales</taxon>
        <taxon>Agaricineae</taxon>
        <taxon>Hymenogastraceae</taxon>
        <taxon>Gymnopilus</taxon>
    </lineage>
</organism>
<dbReference type="InterPro" id="IPR036465">
    <property type="entry name" value="vWFA_dom_sf"/>
</dbReference>
<protein>
    <submittedName>
        <fullName evidence="1">Uncharacterized protein</fullName>
    </submittedName>
</protein>
<name>A0A9P5TI58_GYMJU</name>
<dbReference type="EMBL" id="JADNYJ010000164">
    <property type="protein sequence ID" value="KAF8877940.1"/>
    <property type="molecule type" value="Genomic_DNA"/>
</dbReference>
<evidence type="ECO:0000313" key="1">
    <source>
        <dbReference type="EMBL" id="KAF8877940.1"/>
    </source>
</evidence>
<comment type="caution">
    <text evidence="1">The sequence shown here is derived from an EMBL/GenBank/DDBJ whole genome shotgun (WGS) entry which is preliminary data.</text>
</comment>
<proteinExistence type="predicted"/>
<dbReference type="Proteomes" id="UP000724874">
    <property type="component" value="Unassembled WGS sequence"/>
</dbReference>
<dbReference type="PANTHER" id="PTHR47763">
    <property type="entry name" value="ALPHA-PROTEIN KINASE VWKA"/>
    <property type="match status" value="1"/>
</dbReference>
<accession>A0A9P5TI58</accession>
<dbReference type="GO" id="GO:0005737">
    <property type="term" value="C:cytoplasm"/>
    <property type="evidence" value="ECO:0007669"/>
    <property type="project" value="TreeGrafter"/>
</dbReference>
<keyword evidence="2" id="KW-1185">Reference proteome</keyword>
<dbReference type="InterPro" id="IPR052969">
    <property type="entry name" value="Thr-specific_kinase-like"/>
</dbReference>
<dbReference type="AlphaFoldDB" id="A0A9P5TI58"/>
<evidence type="ECO:0000313" key="2">
    <source>
        <dbReference type="Proteomes" id="UP000724874"/>
    </source>
</evidence>
<reference evidence="1" key="1">
    <citation type="submission" date="2020-11" db="EMBL/GenBank/DDBJ databases">
        <authorList>
            <consortium name="DOE Joint Genome Institute"/>
            <person name="Ahrendt S."/>
            <person name="Riley R."/>
            <person name="Andreopoulos W."/>
            <person name="LaButti K."/>
            <person name="Pangilinan J."/>
            <person name="Ruiz-duenas F.J."/>
            <person name="Barrasa J.M."/>
            <person name="Sanchez-Garcia M."/>
            <person name="Camarero S."/>
            <person name="Miyauchi S."/>
            <person name="Serrano A."/>
            <person name="Linde D."/>
            <person name="Babiker R."/>
            <person name="Drula E."/>
            <person name="Ayuso-Fernandez I."/>
            <person name="Pacheco R."/>
            <person name="Padilla G."/>
            <person name="Ferreira P."/>
            <person name="Barriuso J."/>
            <person name="Kellner H."/>
            <person name="Castanera R."/>
            <person name="Alfaro M."/>
            <person name="Ramirez L."/>
            <person name="Pisabarro A.G."/>
            <person name="Kuo A."/>
            <person name="Tritt A."/>
            <person name="Lipzen A."/>
            <person name="He G."/>
            <person name="Yan M."/>
            <person name="Ng V."/>
            <person name="Cullen D."/>
            <person name="Martin F."/>
            <person name="Rosso M.-N."/>
            <person name="Henrissat B."/>
            <person name="Hibbett D."/>
            <person name="Martinez A.T."/>
            <person name="Grigoriev I.V."/>
        </authorList>
    </citation>
    <scope>NUCLEOTIDE SEQUENCE</scope>
    <source>
        <strain evidence="1">AH 44721</strain>
    </source>
</reference>
<dbReference type="OrthoDB" id="301415at2759"/>
<dbReference type="Gene3D" id="3.40.50.410">
    <property type="entry name" value="von Willebrand factor, type A domain"/>
    <property type="match status" value="1"/>
</dbReference>
<dbReference type="PANTHER" id="PTHR47763:SF1">
    <property type="entry name" value="DUF659 DOMAIN-CONTAINING PROTEIN"/>
    <property type="match status" value="1"/>
</dbReference>
<sequence>MDGAASKDQMYAPKPLAFYCFKTLNKCSDVLFLQDTTASQEPYIDSPKTAVRSICTKIATTSNMSPQNIRSGSSLPAITLLKIKFMEKNLKKLKAEGSGDGPEAQTAALAEGLNMEWREDAVKMVLLITDAPPHGIGENKDGFDKMIHYVLLDKWLSGELHCMLLLRAYLKPIQACRGFLQGIDGDYKTIETEKLISEYSREIVDNVYEQSMLIEDVVKEVHAQMKAKGKQINSLTVEDIEEPRMMEEYGEPAARGRPVRTPTAALRSAEVDYAQAQRVVMQSVMRSSNVSATTQMSSRLLFFAKFAFHNP</sequence>
<gene>
    <name evidence="1" type="ORF">CPB84DRAFT_1752025</name>
</gene>